<keyword evidence="1" id="KW-0812">Transmembrane</keyword>
<keyword evidence="1" id="KW-1133">Transmembrane helix</keyword>
<proteinExistence type="predicted"/>
<name>A0ABX5LX47_9GAMM</name>
<accession>A0ABX5LX47</accession>
<gene>
    <name evidence="2" type="ORF">WH50_13645</name>
</gene>
<dbReference type="EMBL" id="LAPT01000066">
    <property type="protein sequence ID" value="PXF30752.1"/>
    <property type="molecule type" value="Genomic_DNA"/>
</dbReference>
<keyword evidence="1" id="KW-0472">Membrane</keyword>
<organism evidence="2 3">
    <name type="scientific">Pokkaliibacter plantistimulans</name>
    <dbReference type="NCBI Taxonomy" id="1635171"/>
    <lineage>
        <taxon>Bacteria</taxon>
        <taxon>Pseudomonadati</taxon>
        <taxon>Pseudomonadota</taxon>
        <taxon>Gammaproteobacteria</taxon>
        <taxon>Oceanospirillales</taxon>
        <taxon>Balneatrichaceae</taxon>
        <taxon>Pokkaliibacter</taxon>
    </lineage>
</organism>
<dbReference type="RefSeq" id="WP_110187818.1">
    <property type="nucleotide sequence ID" value="NZ_CP177354.1"/>
</dbReference>
<evidence type="ECO:0000313" key="2">
    <source>
        <dbReference type="EMBL" id="PXF30752.1"/>
    </source>
</evidence>
<keyword evidence="3" id="KW-1185">Reference proteome</keyword>
<evidence type="ECO:0000256" key="1">
    <source>
        <dbReference type="SAM" id="Phobius"/>
    </source>
</evidence>
<dbReference type="Proteomes" id="UP000248090">
    <property type="component" value="Unassembled WGS sequence"/>
</dbReference>
<reference evidence="2 3" key="1">
    <citation type="submission" date="2015-03" db="EMBL/GenBank/DDBJ databases">
        <authorList>
            <person name="Krishnan R."/>
            <person name="Midha S."/>
            <person name="Patil P.B."/>
            <person name="Rameshkumar N."/>
        </authorList>
    </citation>
    <scope>NUCLEOTIDE SEQUENCE [LARGE SCALE GENOMIC DNA]</scope>
    <source>
        <strain evidence="2 3">L1E11</strain>
    </source>
</reference>
<protein>
    <submittedName>
        <fullName evidence="2">Uncharacterized protein</fullName>
    </submittedName>
</protein>
<sequence>MQQHTLSTTEGMAAGAMASLLGIRRGSSGIADDLARKYGNETAEALLKNIDNAMTNRRSLSEALGKLGMEQGRRLLRLKPNPRYIASISAFPFVYLHILFFVS</sequence>
<comment type="caution">
    <text evidence="2">The sequence shown here is derived from an EMBL/GenBank/DDBJ whole genome shotgun (WGS) entry which is preliminary data.</text>
</comment>
<feature type="transmembrane region" description="Helical" evidence="1">
    <location>
        <begin position="84"/>
        <end position="102"/>
    </location>
</feature>
<evidence type="ECO:0000313" key="3">
    <source>
        <dbReference type="Proteomes" id="UP000248090"/>
    </source>
</evidence>